<protein>
    <submittedName>
        <fullName evidence="1">Uncharacterized protein</fullName>
    </submittedName>
</protein>
<reference evidence="1" key="2">
    <citation type="journal article" date="2015" name="Fish Shellfish Immunol.">
        <title>Early steps in the European eel (Anguilla anguilla)-Vibrio vulnificus interaction in the gills: Role of the RtxA13 toxin.</title>
        <authorList>
            <person name="Callol A."/>
            <person name="Pajuelo D."/>
            <person name="Ebbesson L."/>
            <person name="Teles M."/>
            <person name="MacKenzie S."/>
            <person name="Amaro C."/>
        </authorList>
    </citation>
    <scope>NUCLEOTIDE SEQUENCE</scope>
</reference>
<evidence type="ECO:0000313" key="1">
    <source>
        <dbReference type="EMBL" id="JAH26012.1"/>
    </source>
</evidence>
<dbReference type="AlphaFoldDB" id="A0A0E9RB45"/>
<accession>A0A0E9RB45</accession>
<sequence length="18" mass="2264">MYFFRKRRRPLSTGFSTL</sequence>
<proteinExistence type="predicted"/>
<reference evidence="1" key="1">
    <citation type="submission" date="2014-11" db="EMBL/GenBank/DDBJ databases">
        <authorList>
            <person name="Amaro Gonzalez C."/>
        </authorList>
    </citation>
    <scope>NUCLEOTIDE SEQUENCE</scope>
</reference>
<dbReference type="EMBL" id="GBXM01082565">
    <property type="protein sequence ID" value="JAH26012.1"/>
    <property type="molecule type" value="Transcribed_RNA"/>
</dbReference>
<name>A0A0E9RB45_ANGAN</name>
<dbReference type="EMBL" id="GBXM01069268">
    <property type="protein sequence ID" value="JAH39309.1"/>
    <property type="molecule type" value="Transcribed_RNA"/>
</dbReference>
<organism evidence="1">
    <name type="scientific">Anguilla anguilla</name>
    <name type="common">European freshwater eel</name>
    <name type="synonym">Muraena anguilla</name>
    <dbReference type="NCBI Taxonomy" id="7936"/>
    <lineage>
        <taxon>Eukaryota</taxon>
        <taxon>Metazoa</taxon>
        <taxon>Chordata</taxon>
        <taxon>Craniata</taxon>
        <taxon>Vertebrata</taxon>
        <taxon>Euteleostomi</taxon>
        <taxon>Actinopterygii</taxon>
        <taxon>Neopterygii</taxon>
        <taxon>Teleostei</taxon>
        <taxon>Anguilliformes</taxon>
        <taxon>Anguillidae</taxon>
        <taxon>Anguilla</taxon>
    </lineage>
</organism>